<dbReference type="Pfam" id="PF00069">
    <property type="entry name" value="Pkinase"/>
    <property type="match status" value="1"/>
</dbReference>
<keyword evidence="9" id="KW-0142">cGMP-binding</keyword>
<dbReference type="PIRSF" id="PIRSF000559">
    <property type="entry name" value="cGMP-dep_kinase"/>
    <property type="match status" value="1"/>
</dbReference>
<dbReference type="SMART" id="SM00220">
    <property type="entry name" value="S_TKc"/>
    <property type="match status" value="1"/>
</dbReference>
<dbReference type="EC" id="2.7.11.12" evidence="2"/>
<evidence type="ECO:0000256" key="3">
    <source>
        <dbReference type="ARBA" id="ARBA00022527"/>
    </source>
</evidence>
<evidence type="ECO:0000259" key="15">
    <source>
        <dbReference type="PROSITE" id="PS50011"/>
    </source>
</evidence>
<feature type="domain" description="Cyclic nucleotide-binding" evidence="16">
    <location>
        <begin position="73"/>
        <end position="176"/>
    </location>
</feature>
<dbReference type="CDD" id="cd00038">
    <property type="entry name" value="CAP_ED"/>
    <property type="match status" value="2"/>
</dbReference>
<sequence length="641" mass="73670">MRCICFKRGFRNQLHFGWLQRKESEAYYRNLSYQRKHGVIGDVNLSSEEPIAVFQKDEKTKQLIKHAILNNKFFEDLDEARIEKLMSVMYPKRLKPDTRIIHEGEAGSHMYISEEGTFEIYVGTTYHGSFGPGIAFGELALLYNTKRLCSIDVSTNGLVWVLERQAFKAIMEKSNEETVEHNLKLLRGIEVFKDLSEEVLLKISDLIMVEFYPANSYVIRAGDKQKKFYIISGGRAKVTLNKQSGTEEEIAILEKGEYFDAETLRNAAESQRKTNIVSMAPGVECYTIEKSKIMDYLGGLESIKNRTWGGHEKSVLPDKWDEKFINLTLNDLESEGTIGTGGYGRVELVLTKSMANVSFARKKVKKHTITVNGLQKMIYDEKNNLKLCNSPFIVKLHRTFKDKRYLYFLLEACLGGDLRTALYRNGRFDNSTARFVTACIVEGLHHIHSMGIVYRDLKPENIVIDARGYAKLTDFGSSKRIGAYKTKTFIGTPEYLAPEIIQSKPYNQAVDLWALGIVTYEILLQRTPFEDASDMDTYEKIIRGFDDSYFPPTIKSSAKNFIKSLLQSNPLDRLGYLRRGITDIRTHRWFNHFNWQELQAQKMNSPIVPKIRNHLDVRNFDTYPSDYQAVPVDSSDWDANF</sequence>
<name>A0AAJ7S1H5_9HYME</name>
<dbReference type="GO" id="GO:0005524">
    <property type="term" value="F:ATP binding"/>
    <property type="evidence" value="ECO:0007669"/>
    <property type="project" value="UniProtKB-UniRule"/>
</dbReference>
<dbReference type="InterPro" id="IPR011009">
    <property type="entry name" value="Kinase-like_dom_sf"/>
</dbReference>
<evidence type="ECO:0000256" key="10">
    <source>
        <dbReference type="ARBA" id="ARBA00047298"/>
    </source>
</evidence>
<feature type="domain" description="Protein kinase" evidence="15">
    <location>
        <begin position="332"/>
        <end position="590"/>
    </location>
</feature>
<dbReference type="InterPro" id="IPR008271">
    <property type="entry name" value="Ser/Thr_kinase_AS"/>
</dbReference>
<evidence type="ECO:0000256" key="7">
    <source>
        <dbReference type="ARBA" id="ARBA00022777"/>
    </source>
</evidence>
<dbReference type="Gene3D" id="3.30.200.20">
    <property type="entry name" value="Phosphorylase Kinase, domain 1"/>
    <property type="match status" value="1"/>
</dbReference>
<evidence type="ECO:0000259" key="16">
    <source>
        <dbReference type="PROSITE" id="PS50042"/>
    </source>
</evidence>
<evidence type="ECO:0000256" key="11">
    <source>
        <dbReference type="ARBA" id="ARBA00047462"/>
    </source>
</evidence>
<dbReference type="InterPro" id="IPR035014">
    <property type="entry name" value="STKc_cGK"/>
</dbReference>
<protein>
    <recommendedName>
        <fullName evidence="2">cGMP-dependent protein kinase</fullName>
        <ecNumber evidence="2">2.7.11.12</ecNumber>
    </recommendedName>
</protein>
<dbReference type="RefSeq" id="XP_026669601.1">
    <property type="nucleotide sequence ID" value="XM_026813800.1"/>
</dbReference>
<evidence type="ECO:0000256" key="5">
    <source>
        <dbReference type="ARBA" id="ARBA00022679"/>
    </source>
</evidence>
<evidence type="ECO:0000256" key="14">
    <source>
        <dbReference type="PROSITE-ProRule" id="PRU10141"/>
    </source>
</evidence>
<reference evidence="19" key="1">
    <citation type="submission" date="2025-08" db="UniProtKB">
        <authorList>
            <consortium name="RefSeq"/>
        </authorList>
    </citation>
    <scope>IDENTIFICATION</scope>
    <source>
        <tissue evidence="19">Whole body</tissue>
    </source>
</reference>
<dbReference type="InterPro" id="IPR000595">
    <property type="entry name" value="cNMP-bd_dom"/>
</dbReference>
<evidence type="ECO:0000256" key="9">
    <source>
        <dbReference type="ARBA" id="ARBA00022992"/>
    </source>
</evidence>
<dbReference type="Gene3D" id="1.10.510.10">
    <property type="entry name" value="Transferase(Phosphotransferase) domain 1"/>
    <property type="match status" value="1"/>
</dbReference>
<dbReference type="KEGG" id="ccal:108625249"/>
<dbReference type="SUPFAM" id="SSF56112">
    <property type="entry name" value="Protein kinase-like (PK-like)"/>
    <property type="match status" value="1"/>
</dbReference>
<dbReference type="PANTHER" id="PTHR24353:SF144">
    <property type="match status" value="1"/>
</dbReference>
<dbReference type="SMART" id="SM00100">
    <property type="entry name" value="cNMP"/>
    <property type="match status" value="2"/>
</dbReference>
<keyword evidence="4" id="KW-0140">cGMP</keyword>
<keyword evidence="5" id="KW-0808">Transferase</keyword>
<dbReference type="PROSITE" id="PS00108">
    <property type="entry name" value="PROTEIN_KINASE_ST"/>
    <property type="match status" value="1"/>
</dbReference>
<proteinExistence type="inferred from homology"/>
<dbReference type="InterPro" id="IPR000961">
    <property type="entry name" value="AGC-kinase_C"/>
</dbReference>
<feature type="active site" description="Proton acceptor" evidence="12">
    <location>
        <position position="456"/>
    </location>
</feature>
<evidence type="ECO:0000313" key="19">
    <source>
        <dbReference type="RefSeq" id="XP_026669601.1"/>
    </source>
</evidence>
<dbReference type="PROSITE" id="PS00107">
    <property type="entry name" value="PROTEIN_KINASE_ATP"/>
    <property type="match status" value="1"/>
</dbReference>
<comment type="catalytic activity">
    <reaction evidence="10">
        <text>L-threonyl-[protein] + ATP = O-phospho-L-threonyl-[protein] + ADP + H(+)</text>
        <dbReference type="Rhea" id="RHEA:46608"/>
        <dbReference type="Rhea" id="RHEA-COMP:11060"/>
        <dbReference type="Rhea" id="RHEA-COMP:11605"/>
        <dbReference type="ChEBI" id="CHEBI:15378"/>
        <dbReference type="ChEBI" id="CHEBI:30013"/>
        <dbReference type="ChEBI" id="CHEBI:30616"/>
        <dbReference type="ChEBI" id="CHEBI:61977"/>
        <dbReference type="ChEBI" id="CHEBI:456216"/>
        <dbReference type="EC" id="2.7.11.12"/>
    </reaction>
</comment>
<feature type="domain" description="Cyclic nucleotide-binding" evidence="16">
    <location>
        <begin position="191"/>
        <end position="314"/>
    </location>
</feature>
<accession>A0AAJ7S1H5</accession>
<evidence type="ECO:0000256" key="4">
    <source>
        <dbReference type="ARBA" id="ARBA00022535"/>
    </source>
</evidence>
<keyword evidence="6 13" id="KW-0547">Nucleotide-binding</keyword>
<dbReference type="Pfam" id="PF00027">
    <property type="entry name" value="cNMP_binding"/>
    <property type="match status" value="2"/>
</dbReference>
<keyword evidence="18" id="KW-1185">Reference proteome</keyword>
<feature type="domain" description="AGC-kinase C-terminal" evidence="17">
    <location>
        <begin position="591"/>
        <end position="641"/>
    </location>
</feature>
<evidence type="ECO:0000256" key="13">
    <source>
        <dbReference type="PIRSR" id="PIRSR000559-2"/>
    </source>
</evidence>
<evidence type="ECO:0000256" key="6">
    <source>
        <dbReference type="ARBA" id="ARBA00022741"/>
    </source>
</evidence>
<gene>
    <name evidence="19" type="primary">LOC108625249</name>
</gene>
<dbReference type="InterPro" id="IPR002374">
    <property type="entry name" value="cGMP_dep_kinase"/>
</dbReference>
<evidence type="ECO:0000313" key="18">
    <source>
        <dbReference type="Proteomes" id="UP000694925"/>
    </source>
</evidence>
<evidence type="ECO:0000256" key="8">
    <source>
        <dbReference type="ARBA" id="ARBA00022840"/>
    </source>
</evidence>
<dbReference type="InterPro" id="IPR014710">
    <property type="entry name" value="RmlC-like_jellyroll"/>
</dbReference>
<evidence type="ECO:0000256" key="1">
    <source>
        <dbReference type="ARBA" id="ARBA00006352"/>
    </source>
</evidence>
<dbReference type="GO" id="GO:0030553">
    <property type="term" value="F:cGMP binding"/>
    <property type="evidence" value="ECO:0007669"/>
    <property type="project" value="UniProtKB-KW"/>
</dbReference>
<dbReference type="PANTHER" id="PTHR24353">
    <property type="entry name" value="CYCLIC NUCLEOTIDE-DEPENDENT PROTEIN KINASE"/>
    <property type="match status" value="1"/>
</dbReference>
<dbReference type="AlphaFoldDB" id="A0AAJ7S1H5"/>
<keyword evidence="3" id="KW-0723">Serine/threonine-protein kinase</keyword>
<dbReference type="GeneID" id="108625249"/>
<keyword evidence="8 13" id="KW-0067">ATP-binding</keyword>
<dbReference type="FunFam" id="1.10.510.10:FF:000210">
    <property type="entry name" value="Non-specific serine/threonine protein kinase"/>
    <property type="match status" value="1"/>
</dbReference>
<dbReference type="Gene3D" id="2.60.120.10">
    <property type="entry name" value="Jelly Rolls"/>
    <property type="match status" value="2"/>
</dbReference>
<feature type="binding site" evidence="13 14">
    <location>
        <position position="362"/>
    </location>
    <ligand>
        <name>ATP</name>
        <dbReference type="ChEBI" id="CHEBI:30616"/>
    </ligand>
</feature>
<dbReference type="SUPFAM" id="SSF51206">
    <property type="entry name" value="cAMP-binding domain-like"/>
    <property type="match status" value="2"/>
</dbReference>
<dbReference type="PROSITE" id="PS50011">
    <property type="entry name" value="PROTEIN_KINASE_DOM"/>
    <property type="match status" value="1"/>
</dbReference>
<dbReference type="Proteomes" id="UP000694925">
    <property type="component" value="Unplaced"/>
</dbReference>
<dbReference type="InterPro" id="IPR000719">
    <property type="entry name" value="Prot_kinase_dom"/>
</dbReference>
<comment type="catalytic activity">
    <reaction evidence="11">
        <text>L-seryl-[protein] + ATP = O-phospho-L-seryl-[protein] + ADP + H(+)</text>
        <dbReference type="Rhea" id="RHEA:17989"/>
        <dbReference type="Rhea" id="RHEA-COMP:9863"/>
        <dbReference type="Rhea" id="RHEA-COMP:11604"/>
        <dbReference type="ChEBI" id="CHEBI:15378"/>
        <dbReference type="ChEBI" id="CHEBI:29999"/>
        <dbReference type="ChEBI" id="CHEBI:30616"/>
        <dbReference type="ChEBI" id="CHEBI:83421"/>
        <dbReference type="ChEBI" id="CHEBI:456216"/>
        <dbReference type="EC" id="2.7.11.12"/>
    </reaction>
</comment>
<evidence type="ECO:0000259" key="17">
    <source>
        <dbReference type="PROSITE" id="PS51285"/>
    </source>
</evidence>
<dbReference type="PROSITE" id="PS51285">
    <property type="entry name" value="AGC_KINASE_CTER"/>
    <property type="match status" value="1"/>
</dbReference>
<organism evidence="18 19">
    <name type="scientific">Ceratina calcarata</name>
    <dbReference type="NCBI Taxonomy" id="156304"/>
    <lineage>
        <taxon>Eukaryota</taxon>
        <taxon>Metazoa</taxon>
        <taxon>Ecdysozoa</taxon>
        <taxon>Arthropoda</taxon>
        <taxon>Hexapoda</taxon>
        <taxon>Insecta</taxon>
        <taxon>Pterygota</taxon>
        <taxon>Neoptera</taxon>
        <taxon>Endopterygota</taxon>
        <taxon>Hymenoptera</taxon>
        <taxon>Apocrita</taxon>
        <taxon>Aculeata</taxon>
        <taxon>Apoidea</taxon>
        <taxon>Anthophila</taxon>
        <taxon>Apidae</taxon>
        <taxon>Ceratina</taxon>
        <taxon>Zadontomerus</taxon>
    </lineage>
</organism>
<keyword evidence="7" id="KW-0418">Kinase</keyword>
<comment type="similarity">
    <text evidence="1">Belongs to the protein kinase superfamily. AGC Ser/Thr protein kinase family. cGMP subfamily.</text>
</comment>
<dbReference type="CDD" id="cd05572">
    <property type="entry name" value="STKc_cGK"/>
    <property type="match status" value="1"/>
</dbReference>
<dbReference type="InterPro" id="IPR017441">
    <property type="entry name" value="Protein_kinase_ATP_BS"/>
</dbReference>
<dbReference type="InterPro" id="IPR018490">
    <property type="entry name" value="cNMP-bd_dom_sf"/>
</dbReference>
<dbReference type="PROSITE" id="PS50042">
    <property type="entry name" value="CNMP_BINDING_3"/>
    <property type="match status" value="2"/>
</dbReference>
<evidence type="ECO:0000256" key="2">
    <source>
        <dbReference type="ARBA" id="ARBA00012428"/>
    </source>
</evidence>
<dbReference type="GO" id="GO:0004692">
    <property type="term" value="F:cGMP-dependent protein kinase activity"/>
    <property type="evidence" value="ECO:0007669"/>
    <property type="project" value="UniProtKB-EC"/>
</dbReference>
<evidence type="ECO:0000256" key="12">
    <source>
        <dbReference type="PIRSR" id="PIRSR000559-1"/>
    </source>
</evidence>